<keyword evidence="1" id="KW-1133">Transmembrane helix</keyword>
<dbReference type="Proteomes" id="UP001152747">
    <property type="component" value="Unassembled WGS sequence"/>
</dbReference>
<feature type="transmembrane region" description="Helical" evidence="1">
    <location>
        <begin position="80"/>
        <end position="100"/>
    </location>
</feature>
<feature type="transmembrane region" description="Helical" evidence="1">
    <location>
        <begin position="12"/>
        <end position="34"/>
    </location>
</feature>
<dbReference type="EMBL" id="CANHGI010000006">
    <property type="protein sequence ID" value="CAI5455463.1"/>
    <property type="molecule type" value="Genomic_DNA"/>
</dbReference>
<keyword evidence="3" id="KW-1185">Reference proteome</keyword>
<evidence type="ECO:0000313" key="3">
    <source>
        <dbReference type="Proteomes" id="UP001152747"/>
    </source>
</evidence>
<dbReference type="AlphaFoldDB" id="A0A9P1J225"/>
<keyword evidence="1" id="KW-0812">Transmembrane</keyword>
<reference evidence="2" key="1">
    <citation type="submission" date="2022-11" db="EMBL/GenBank/DDBJ databases">
        <authorList>
            <person name="Kikuchi T."/>
        </authorList>
    </citation>
    <scope>NUCLEOTIDE SEQUENCE</scope>
    <source>
        <strain evidence="2">PS1010</strain>
    </source>
</reference>
<sequence>MSKSTWLYASHTLLFVMEVVLLVVGVMMFMDPIFKLIPIPRYNPYIVSYFTVNLIQAILCICVVIGLYRSYINIVTYSHYVICFTILIDAIMMFIFSAIMSNAHLRMQEHIIEIYTDPNIFHCSIWDDVYEKLHCCPPAQVIRICQDAFNITRTDCPIDHSNDCSVHLRKWLHSNTEWLGICAFCVIVPLKLFMCCALRKDIEEVEAEIEEQAYFGQMITEYNRHGDGYIDSYKSENNLTRIVKEVKQINAARETRNARTSSQYSPFLKQEVIEEVENEFTVRGDELREQLQHAMAAHSLSEH</sequence>
<feature type="transmembrane region" description="Helical" evidence="1">
    <location>
        <begin position="46"/>
        <end position="68"/>
    </location>
</feature>
<evidence type="ECO:0008006" key="4">
    <source>
        <dbReference type="Google" id="ProtNLM"/>
    </source>
</evidence>
<proteinExistence type="predicted"/>
<name>A0A9P1J225_9PELO</name>
<evidence type="ECO:0000256" key="1">
    <source>
        <dbReference type="SAM" id="Phobius"/>
    </source>
</evidence>
<dbReference type="OrthoDB" id="5829951at2759"/>
<organism evidence="2 3">
    <name type="scientific">Caenorhabditis angaria</name>
    <dbReference type="NCBI Taxonomy" id="860376"/>
    <lineage>
        <taxon>Eukaryota</taxon>
        <taxon>Metazoa</taxon>
        <taxon>Ecdysozoa</taxon>
        <taxon>Nematoda</taxon>
        <taxon>Chromadorea</taxon>
        <taxon>Rhabditida</taxon>
        <taxon>Rhabditina</taxon>
        <taxon>Rhabditomorpha</taxon>
        <taxon>Rhabditoidea</taxon>
        <taxon>Rhabditidae</taxon>
        <taxon>Peloderinae</taxon>
        <taxon>Caenorhabditis</taxon>
    </lineage>
</organism>
<gene>
    <name evidence="2" type="ORF">CAMP_LOCUS18100</name>
</gene>
<comment type="caution">
    <text evidence="2">The sequence shown here is derived from an EMBL/GenBank/DDBJ whole genome shotgun (WGS) entry which is preliminary data.</text>
</comment>
<evidence type="ECO:0000313" key="2">
    <source>
        <dbReference type="EMBL" id="CAI5455463.1"/>
    </source>
</evidence>
<accession>A0A9P1J225</accession>
<keyword evidence="1" id="KW-0472">Membrane</keyword>
<protein>
    <recommendedName>
        <fullName evidence="4">Tetraspanin</fullName>
    </recommendedName>
</protein>